<name>X1HIY2_9ZZZZ</name>
<sequence>MKIAEMPAIASAFQEIKSRAEAHWRELWDSSQPVIMVSTATCGRAAGALEVLQAIRDEV</sequence>
<organism evidence="1">
    <name type="scientific">marine sediment metagenome</name>
    <dbReference type="NCBI Taxonomy" id="412755"/>
    <lineage>
        <taxon>unclassified sequences</taxon>
        <taxon>metagenomes</taxon>
        <taxon>ecological metagenomes</taxon>
    </lineage>
</organism>
<evidence type="ECO:0000313" key="1">
    <source>
        <dbReference type="EMBL" id="GAH70086.1"/>
    </source>
</evidence>
<protein>
    <submittedName>
        <fullName evidence="1">Uncharacterized protein</fullName>
    </submittedName>
</protein>
<reference evidence="1" key="1">
    <citation type="journal article" date="2014" name="Front. Microbiol.">
        <title>High frequency of phylogenetically diverse reductive dehalogenase-homologous genes in deep subseafloor sedimentary metagenomes.</title>
        <authorList>
            <person name="Kawai M."/>
            <person name="Futagami T."/>
            <person name="Toyoda A."/>
            <person name="Takaki Y."/>
            <person name="Nishi S."/>
            <person name="Hori S."/>
            <person name="Arai W."/>
            <person name="Tsubouchi T."/>
            <person name="Morono Y."/>
            <person name="Uchiyama I."/>
            <person name="Ito T."/>
            <person name="Fujiyama A."/>
            <person name="Inagaki F."/>
            <person name="Takami H."/>
        </authorList>
    </citation>
    <scope>NUCLEOTIDE SEQUENCE</scope>
    <source>
        <strain evidence="1">Expedition CK06-06</strain>
    </source>
</reference>
<accession>X1HIY2</accession>
<gene>
    <name evidence="1" type="ORF">S03H2_52945</name>
</gene>
<proteinExistence type="predicted"/>
<dbReference type="EMBL" id="BARU01033672">
    <property type="protein sequence ID" value="GAH70086.1"/>
    <property type="molecule type" value="Genomic_DNA"/>
</dbReference>
<feature type="non-terminal residue" evidence="1">
    <location>
        <position position="59"/>
    </location>
</feature>
<dbReference type="AlphaFoldDB" id="X1HIY2"/>
<comment type="caution">
    <text evidence="1">The sequence shown here is derived from an EMBL/GenBank/DDBJ whole genome shotgun (WGS) entry which is preliminary data.</text>
</comment>